<protein>
    <submittedName>
        <fullName evidence="1">Uncharacterized protein</fullName>
    </submittedName>
</protein>
<proteinExistence type="predicted"/>
<dbReference type="RefSeq" id="XP_073556341.1">
    <property type="nucleotide sequence ID" value="XM_073705171.1"/>
</dbReference>
<accession>A0ABY2GVX8</accession>
<gene>
    <name evidence="1" type="ORF">CCMA1212_008015</name>
</gene>
<organism evidence="1 2">
    <name type="scientific">Trichoderma ghanense</name>
    <dbReference type="NCBI Taxonomy" id="65468"/>
    <lineage>
        <taxon>Eukaryota</taxon>
        <taxon>Fungi</taxon>
        <taxon>Dikarya</taxon>
        <taxon>Ascomycota</taxon>
        <taxon>Pezizomycotina</taxon>
        <taxon>Sordariomycetes</taxon>
        <taxon>Hypocreomycetidae</taxon>
        <taxon>Hypocreales</taxon>
        <taxon>Hypocreaceae</taxon>
        <taxon>Trichoderma</taxon>
    </lineage>
</organism>
<dbReference type="Proteomes" id="UP001642720">
    <property type="component" value="Unassembled WGS sequence"/>
</dbReference>
<reference evidence="1 2" key="1">
    <citation type="submission" date="2018-01" db="EMBL/GenBank/DDBJ databases">
        <title>Genome characterization of the sugarcane-associated fungus Trichoderma ghanense CCMA-1212 and their application in lignocelulose bioconversion.</title>
        <authorList>
            <person name="Steindorff A.S."/>
            <person name="Mendes T.D."/>
            <person name="Vilela E.S.D."/>
            <person name="Rodrigues D.S."/>
            <person name="Formighieri E.F."/>
            <person name="Melo I.S."/>
            <person name="Favaro L.C.L."/>
        </authorList>
    </citation>
    <scope>NUCLEOTIDE SEQUENCE [LARGE SCALE GENOMIC DNA]</scope>
    <source>
        <strain evidence="1 2">CCMA-1212</strain>
    </source>
</reference>
<evidence type="ECO:0000313" key="2">
    <source>
        <dbReference type="Proteomes" id="UP001642720"/>
    </source>
</evidence>
<keyword evidence="2" id="KW-1185">Reference proteome</keyword>
<comment type="caution">
    <text evidence="1">The sequence shown here is derived from an EMBL/GenBank/DDBJ whole genome shotgun (WGS) entry which is preliminary data.</text>
</comment>
<dbReference type="EMBL" id="PPTA01000012">
    <property type="protein sequence ID" value="TFB00140.1"/>
    <property type="molecule type" value="Genomic_DNA"/>
</dbReference>
<evidence type="ECO:0000313" key="1">
    <source>
        <dbReference type="EMBL" id="TFB00140.1"/>
    </source>
</evidence>
<dbReference type="GeneID" id="300579621"/>
<name>A0ABY2GVX8_9HYPO</name>
<sequence>MAVRPVSPLIVLKGLLLQKSLPSQQSMKLFAMASAMSERAKCAFFKEEVVLDAGGGGAGGEVDRVGGLDEDAVVDGAGGEGVLLEGDGEGLEVG</sequence>